<protein>
    <submittedName>
        <fullName evidence="2">Dihydrofolate reductase family protein</fullName>
    </submittedName>
</protein>
<dbReference type="InterPro" id="IPR050765">
    <property type="entry name" value="Riboflavin_Biosynth_HTPR"/>
</dbReference>
<proteinExistence type="predicted"/>
<evidence type="ECO:0000313" key="2">
    <source>
        <dbReference type="EMBL" id="WED63432.1"/>
    </source>
</evidence>
<dbReference type="PANTHER" id="PTHR38011:SF11">
    <property type="entry name" value="2,5-DIAMINO-6-RIBOSYLAMINO-4(3H)-PYRIMIDINONE 5'-PHOSPHATE REDUCTASE"/>
    <property type="match status" value="1"/>
</dbReference>
<dbReference type="PANTHER" id="PTHR38011">
    <property type="entry name" value="DIHYDROFOLATE REDUCTASE FAMILY PROTEIN (AFU_ORTHOLOGUE AFUA_8G06820)"/>
    <property type="match status" value="1"/>
</dbReference>
<dbReference type="GO" id="GO:0008703">
    <property type="term" value="F:5-amino-6-(5-phosphoribosylamino)uracil reductase activity"/>
    <property type="evidence" value="ECO:0007669"/>
    <property type="project" value="InterPro"/>
</dbReference>
<dbReference type="Gene3D" id="3.40.430.10">
    <property type="entry name" value="Dihydrofolate Reductase, subunit A"/>
    <property type="match status" value="1"/>
</dbReference>
<dbReference type="KEGG" id="slom:PXH66_13920"/>
<organism evidence="2 3">
    <name type="scientific">Synoicihabitans lomoniglobus</name>
    <dbReference type="NCBI Taxonomy" id="2909285"/>
    <lineage>
        <taxon>Bacteria</taxon>
        <taxon>Pseudomonadati</taxon>
        <taxon>Verrucomicrobiota</taxon>
        <taxon>Opitutia</taxon>
        <taxon>Opitutales</taxon>
        <taxon>Opitutaceae</taxon>
        <taxon>Synoicihabitans</taxon>
    </lineage>
</organism>
<dbReference type="GO" id="GO:0009231">
    <property type="term" value="P:riboflavin biosynthetic process"/>
    <property type="evidence" value="ECO:0007669"/>
    <property type="project" value="InterPro"/>
</dbReference>
<dbReference type="InterPro" id="IPR024072">
    <property type="entry name" value="DHFR-like_dom_sf"/>
</dbReference>
<name>A0AAE9ZSM8_9BACT</name>
<gene>
    <name evidence="2" type="ORF">PXH66_13920</name>
</gene>
<sequence length="176" mass="19391">MRLVLIVAQSLDGFITRHDDPGVAWASAADQKWFRSCLSEFDCSVTGRATYEVIRDVVLAAKPNGRRRIVMTRQPERFSADIRPGLLEFSAAEPPSIVASLAASGGKNCAVLGGAQVHDAFLHAGLVDEIWTTIEPRIFGQGTPLVGRRHDLSLTLRDHQRLPDSDSIVLRYTVQR</sequence>
<reference evidence="2" key="1">
    <citation type="submission" date="2023-03" db="EMBL/GenBank/DDBJ databases">
        <title>Lomoglobus Profundus gen. nov., sp. nov., a novel member of the phylum Verrucomicrobia, isolated from deep-marine sediment of South China Sea.</title>
        <authorList>
            <person name="Ahmad T."/>
            <person name="Ishaq S.E."/>
            <person name="Wang F."/>
        </authorList>
    </citation>
    <scope>NUCLEOTIDE SEQUENCE</scope>
    <source>
        <strain evidence="2">LMO-M01</strain>
    </source>
</reference>
<dbReference type="InterPro" id="IPR002734">
    <property type="entry name" value="RibDG_C"/>
</dbReference>
<dbReference type="AlphaFoldDB" id="A0AAE9ZSM8"/>
<dbReference type="RefSeq" id="WP_330929190.1">
    <property type="nucleotide sequence ID" value="NZ_CP119075.1"/>
</dbReference>
<dbReference type="EMBL" id="CP119075">
    <property type="protein sequence ID" value="WED63432.1"/>
    <property type="molecule type" value="Genomic_DNA"/>
</dbReference>
<evidence type="ECO:0000313" key="3">
    <source>
        <dbReference type="Proteomes" id="UP001218638"/>
    </source>
</evidence>
<feature type="domain" description="Bacterial bifunctional deaminase-reductase C-terminal" evidence="1">
    <location>
        <begin position="4"/>
        <end position="162"/>
    </location>
</feature>
<dbReference type="Proteomes" id="UP001218638">
    <property type="component" value="Chromosome"/>
</dbReference>
<dbReference type="SUPFAM" id="SSF53597">
    <property type="entry name" value="Dihydrofolate reductase-like"/>
    <property type="match status" value="1"/>
</dbReference>
<evidence type="ECO:0000259" key="1">
    <source>
        <dbReference type="Pfam" id="PF01872"/>
    </source>
</evidence>
<accession>A0AAE9ZSM8</accession>
<keyword evidence="3" id="KW-1185">Reference proteome</keyword>
<dbReference type="Pfam" id="PF01872">
    <property type="entry name" value="RibD_C"/>
    <property type="match status" value="1"/>
</dbReference>